<dbReference type="EMBL" id="QYZD01000001">
    <property type="protein sequence ID" value="RJG26732.1"/>
    <property type="molecule type" value="Genomic_DNA"/>
</dbReference>
<gene>
    <name evidence="2" type="ORF">DQX05_01490</name>
</gene>
<accession>A0A3A3GQR1</accession>
<keyword evidence="1" id="KW-1133">Transmembrane helix</keyword>
<dbReference type="AlphaFoldDB" id="A0A3A3GQR1"/>
<organism evidence="2 3">
    <name type="scientific">Paenibacillus thiaminolyticus</name>
    <name type="common">Bacillus thiaminolyticus</name>
    <dbReference type="NCBI Taxonomy" id="49283"/>
    <lineage>
        <taxon>Bacteria</taxon>
        <taxon>Bacillati</taxon>
        <taxon>Bacillota</taxon>
        <taxon>Bacilli</taxon>
        <taxon>Bacillales</taxon>
        <taxon>Paenibacillaceae</taxon>
        <taxon>Paenibacillus</taxon>
    </lineage>
</organism>
<sequence>MLLSTLKKIHREIYIISLILSVCVGVYSLPIFILCLIISPKKYDYYVFLAISLFYILGNYFDFFSATDKKNTVIGILTVVLYVSITKYRNRKK</sequence>
<name>A0A3A3GQR1_PANTH</name>
<evidence type="ECO:0000256" key="1">
    <source>
        <dbReference type="SAM" id="Phobius"/>
    </source>
</evidence>
<keyword evidence="1" id="KW-0472">Membrane</keyword>
<proteinExistence type="predicted"/>
<protein>
    <submittedName>
        <fullName evidence="2">Uncharacterized protein</fullName>
    </submittedName>
</protein>
<keyword evidence="1" id="KW-0812">Transmembrane</keyword>
<reference evidence="2 3" key="1">
    <citation type="submission" date="2018-09" db="EMBL/GenBank/DDBJ databases">
        <title>Paenibacillus SK2017-BO5.</title>
        <authorList>
            <person name="Piskunova J.V."/>
            <person name="Dubiley S.A."/>
            <person name="Severinov K.V."/>
        </authorList>
    </citation>
    <scope>NUCLEOTIDE SEQUENCE [LARGE SCALE GENOMIC DNA]</scope>
    <source>
        <strain evidence="2 3">BO5</strain>
    </source>
</reference>
<evidence type="ECO:0000313" key="2">
    <source>
        <dbReference type="EMBL" id="RJG26732.1"/>
    </source>
</evidence>
<dbReference type="Proteomes" id="UP000266177">
    <property type="component" value="Unassembled WGS sequence"/>
</dbReference>
<feature type="transmembrane region" description="Helical" evidence="1">
    <location>
        <begin position="45"/>
        <end position="66"/>
    </location>
</feature>
<feature type="transmembrane region" description="Helical" evidence="1">
    <location>
        <begin position="13"/>
        <end position="38"/>
    </location>
</feature>
<comment type="caution">
    <text evidence="2">The sequence shown here is derived from an EMBL/GenBank/DDBJ whole genome shotgun (WGS) entry which is preliminary data.</text>
</comment>
<evidence type="ECO:0000313" key="3">
    <source>
        <dbReference type="Proteomes" id="UP000266177"/>
    </source>
</evidence>